<sequence>DVLPCGGAGGGAGGFAGAGPRIAAAGGRELGRGTVGAMSLYTVRIFQSRTDALDGVTPLVVPKSQVIQSKAGDRAVTVSIAGPFGIFDPGQFTGQDGQIFSVISLSVIADAVPVYSPGSEVRIQSAPSAGAVTREQQIINLAGNPGVFPSLSKIFPVGHKLVFDTLAEGNASGPYMVQIALCSLEPLTCAQVAAQLSCCDAGSTCCTPVVLPGIFGRGIGDEGFPMLIDEGEATQNIRLPGCNLTGATVSVARSTLGISVGTLPTINGVVITPTAGDLPEVIDIDIDTTGTTEDDNFLLIVTAPCGCCESCRGG</sequence>
<dbReference type="AlphaFoldDB" id="A0A0F9DNN6"/>
<feature type="non-terminal residue" evidence="1">
    <location>
        <position position="1"/>
    </location>
</feature>
<accession>A0A0F9DNN6</accession>
<proteinExistence type="predicted"/>
<name>A0A0F9DNN6_9ZZZZ</name>
<organism evidence="1">
    <name type="scientific">marine sediment metagenome</name>
    <dbReference type="NCBI Taxonomy" id="412755"/>
    <lineage>
        <taxon>unclassified sequences</taxon>
        <taxon>metagenomes</taxon>
        <taxon>ecological metagenomes</taxon>
    </lineage>
</organism>
<gene>
    <name evidence="1" type="ORF">LCGC14_2175790</name>
</gene>
<evidence type="ECO:0000313" key="1">
    <source>
        <dbReference type="EMBL" id="KKL63368.1"/>
    </source>
</evidence>
<protein>
    <submittedName>
        <fullName evidence="1">Uncharacterized protein</fullName>
    </submittedName>
</protein>
<comment type="caution">
    <text evidence="1">The sequence shown here is derived from an EMBL/GenBank/DDBJ whole genome shotgun (WGS) entry which is preliminary data.</text>
</comment>
<reference evidence="1" key="1">
    <citation type="journal article" date="2015" name="Nature">
        <title>Complex archaea that bridge the gap between prokaryotes and eukaryotes.</title>
        <authorList>
            <person name="Spang A."/>
            <person name="Saw J.H."/>
            <person name="Jorgensen S.L."/>
            <person name="Zaremba-Niedzwiedzka K."/>
            <person name="Martijn J."/>
            <person name="Lind A.E."/>
            <person name="van Eijk R."/>
            <person name="Schleper C."/>
            <person name="Guy L."/>
            <person name="Ettema T.J."/>
        </authorList>
    </citation>
    <scope>NUCLEOTIDE SEQUENCE</scope>
</reference>
<dbReference type="EMBL" id="LAZR01028196">
    <property type="protein sequence ID" value="KKL63368.1"/>
    <property type="molecule type" value="Genomic_DNA"/>
</dbReference>